<dbReference type="EMBL" id="BDSP01000132">
    <property type="protein sequence ID" value="GAX18861.1"/>
    <property type="molecule type" value="Genomic_DNA"/>
</dbReference>
<gene>
    <name evidence="4" type="ORF">FisN_26Hh163</name>
</gene>
<evidence type="ECO:0000256" key="1">
    <source>
        <dbReference type="SAM" id="MobiDB-lite"/>
    </source>
</evidence>
<dbReference type="InParanoid" id="A0A1Z5JYM8"/>
<keyword evidence="3" id="KW-0732">Signal</keyword>
<feature type="chain" id="PRO_5012825845" description="DUF4886 domain-containing protein" evidence="3">
    <location>
        <begin position="26"/>
        <end position="396"/>
    </location>
</feature>
<dbReference type="InterPro" id="IPR036514">
    <property type="entry name" value="SGNH_hydro_sf"/>
</dbReference>
<dbReference type="Gene3D" id="3.40.50.1110">
    <property type="entry name" value="SGNH hydrolase"/>
    <property type="match status" value="1"/>
</dbReference>
<evidence type="ECO:0000256" key="3">
    <source>
        <dbReference type="SAM" id="SignalP"/>
    </source>
</evidence>
<reference evidence="4 5" key="1">
    <citation type="journal article" date="2015" name="Plant Cell">
        <title>Oil accumulation by the oleaginous diatom Fistulifera solaris as revealed by the genome and transcriptome.</title>
        <authorList>
            <person name="Tanaka T."/>
            <person name="Maeda Y."/>
            <person name="Veluchamy A."/>
            <person name="Tanaka M."/>
            <person name="Abida H."/>
            <person name="Marechal E."/>
            <person name="Bowler C."/>
            <person name="Muto M."/>
            <person name="Sunaga Y."/>
            <person name="Tanaka M."/>
            <person name="Yoshino T."/>
            <person name="Taniguchi T."/>
            <person name="Fukuda Y."/>
            <person name="Nemoto M."/>
            <person name="Matsumoto M."/>
            <person name="Wong P.S."/>
            <person name="Aburatani S."/>
            <person name="Fujibuchi W."/>
        </authorList>
    </citation>
    <scope>NUCLEOTIDE SEQUENCE [LARGE SCALE GENOMIC DNA]</scope>
    <source>
        <strain evidence="4 5">JPCC DA0580</strain>
    </source>
</reference>
<name>A0A1Z5JYM8_FISSO</name>
<proteinExistence type="predicted"/>
<dbReference type="OrthoDB" id="48688at2759"/>
<evidence type="ECO:0000313" key="5">
    <source>
        <dbReference type="Proteomes" id="UP000198406"/>
    </source>
</evidence>
<organism evidence="4 5">
    <name type="scientific">Fistulifera solaris</name>
    <name type="common">Oleaginous diatom</name>
    <dbReference type="NCBI Taxonomy" id="1519565"/>
    <lineage>
        <taxon>Eukaryota</taxon>
        <taxon>Sar</taxon>
        <taxon>Stramenopiles</taxon>
        <taxon>Ochrophyta</taxon>
        <taxon>Bacillariophyta</taxon>
        <taxon>Bacillariophyceae</taxon>
        <taxon>Bacillariophycidae</taxon>
        <taxon>Naviculales</taxon>
        <taxon>Naviculaceae</taxon>
        <taxon>Fistulifera</taxon>
    </lineage>
</organism>
<keyword evidence="2" id="KW-1133">Transmembrane helix</keyword>
<dbReference type="AlphaFoldDB" id="A0A1Z5JYM8"/>
<evidence type="ECO:0008006" key="6">
    <source>
        <dbReference type="Google" id="ProtNLM"/>
    </source>
</evidence>
<keyword evidence="5" id="KW-1185">Reference proteome</keyword>
<evidence type="ECO:0000256" key="2">
    <source>
        <dbReference type="SAM" id="Phobius"/>
    </source>
</evidence>
<feature type="signal peptide" evidence="3">
    <location>
        <begin position="1"/>
        <end position="25"/>
    </location>
</feature>
<feature type="compositionally biased region" description="Low complexity" evidence="1">
    <location>
        <begin position="316"/>
        <end position="331"/>
    </location>
</feature>
<feature type="region of interest" description="Disordered" evidence="1">
    <location>
        <begin position="294"/>
        <end position="331"/>
    </location>
</feature>
<protein>
    <recommendedName>
        <fullName evidence="6">DUF4886 domain-containing protein</fullName>
    </recommendedName>
</protein>
<dbReference type="Proteomes" id="UP000198406">
    <property type="component" value="Unassembled WGS sequence"/>
</dbReference>
<feature type="region of interest" description="Disordered" evidence="1">
    <location>
        <begin position="368"/>
        <end position="396"/>
    </location>
</feature>
<accession>A0A1Z5JYM8</accession>
<keyword evidence="2" id="KW-0812">Transmembrane</keyword>
<evidence type="ECO:0000313" key="4">
    <source>
        <dbReference type="EMBL" id="GAX18861.1"/>
    </source>
</evidence>
<sequence>MLLLPSLQLFLFLLSFLQFTTPSTAESATTTSLLMVGNSFIDMNQLEFMVEQMLQEGDPHKQIYAMRFDQGSSRFAEHVKESALQQMMLERTWDWVLLQEQSEIPAFGGTYWEPTLDLSLQSLETLDAWIREAHSETVLLMTWARVGMDPYYPDLFPNFEQMQHKVQEGYERMQQAISTPERPVPIVPAGLAFQYIHDHCCPNGQDPTANGTDFVALYDPDTIHPSVLGSFLVACTIYATLTPVGYPAVTHLRYAPPGMKTGVQHRLQEAAQAVVLQYNQQNPNNRDYVEMKRAAHKKPYQPDEEPSSNNEKEDTAPASSSTVPPSTTSNTPKRILTIVLPAVGVVFVMMNVWMWLQQKRQLANYAGRQPVPSSQDELYDDLQLRDSSSFELPEIR</sequence>
<comment type="caution">
    <text evidence="4">The sequence shown here is derived from an EMBL/GenBank/DDBJ whole genome shotgun (WGS) entry which is preliminary data.</text>
</comment>
<feature type="transmembrane region" description="Helical" evidence="2">
    <location>
        <begin position="335"/>
        <end position="356"/>
    </location>
</feature>
<keyword evidence="2" id="KW-0472">Membrane</keyword>